<dbReference type="InterPro" id="IPR036770">
    <property type="entry name" value="Ankyrin_rpt-contain_sf"/>
</dbReference>
<dbReference type="RefSeq" id="WP_338893608.1">
    <property type="nucleotide sequence ID" value="NZ_CP147846.1"/>
</dbReference>
<dbReference type="SMART" id="SM00248">
    <property type="entry name" value="ANK"/>
    <property type="match status" value="2"/>
</dbReference>
<name>A0ABZ2PSE6_9NOCA</name>
<organism evidence="4 5">
    <name type="scientific">Rhodococcus sovatensis</name>
    <dbReference type="NCBI Taxonomy" id="1805840"/>
    <lineage>
        <taxon>Bacteria</taxon>
        <taxon>Bacillati</taxon>
        <taxon>Actinomycetota</taxon>
        <taxon>Actinomycetes</taxon>
        <taxon>Mycobacteriales</taxon>
        <taxon>Nocardiaceae</taxon>
        <taxon>Rhodococcus</taxon>
    </lineage>
</organism>
<dbReference type="PANTHER" id="PTHR24171">
    <property type="entry name" value="ANKYRIN REPEAT DOMAIN-CONTAINING PROTEIN 39-RELATED"/>
    <property type="match status" value="1"/>
</dbReference>
<proteinExistence type="predicted"/>
<dbReference type="SUPFAM" id="SSF48403">
    <property type="entry name" value="Ankyrin repeat"/>
    <property type="match status" value="1"/>
</dbReference>
<evidence type="ECO:0000256" key="3">
    <source>
        <dbReference type="PROSITE-ProRule" id="PRU00023"/>
    </source>
</evidence>
<gene>
    <name evidence="4" type="ORF">WDS16_24775</name>
</gene>
<reference evidence="4 5" key="1">
    <citation type="submission" date="2024-03" db="EMBL/GenBank/DDBJ databases">
        <title>Natural products discovery in diverse microorganisms through a two-stage MS feature dereplication strategy.</title>
        <authorList>
            <person name="Zhang R."/>
        </authorList>
    </citation>
    <scope>NUCLEOTIDE SEQUENCE [LARGE SCALE GENOMIC DNA]</scope>
    <source>
        <strain evidence="4 5">18930</strain>
    </source>
</reference>
<dbReference type="PROSITE" id="PS50297">
    <property type="entry name" value="ANK_REP_REGION"/>
    <property type="match status" value="2"/>
</dbReference>
<dbReference type="PROSITE" id="PS50088">
    <property type="entry name" value="ANK_REPEAT"/>
    <property type="match status" value="2"/>
</dbReference>
<sequence length="128" mass="13474">MDDEVLAVFHRAFDSARSGDAVWLRAFVDAGGSVDLTNDKGDTLLVLAAYHVHLDTVSVLLELGAEVDRVNDNGQTALAAAVFRRSESIVRALLDAGADPAAGVRSAHAIAQFFELPEMAALLGPASE</sequence>
<protein>
    <submittedName>
        <fullName evidence="4">Ankyrin repeat domain-containing protein</fullName>
    </submittedName>
</protein>
<accession>A0ABZ2PSE6</accession>
<evidence type="ECO:0000256" key="1">
    <source>
        <dbReference type="ARBA" id="ARBA00022737"/>
    </source>
</evidence>
<feature type="repeat" description="ANK" evidence="3">
    <location>
        <begin position="73"/>
        <end position="99"/>
    </location>
</feature>
<dbReference type="Gene3D" id="1.25.40.20">
    <property type="entry name" value="Ankyrin repeat-containing domain"/>
    <property type="match status" value="1"/>
</dbReference>
<evidence type="ECO:0000313" key="4">
    <source>
        <dbReference type="EMBL" id="WXG71832.1"/>
    </source>
</evidence>
<feature type="repeat" description="ANK" evidence="3">
    <location>
        <begin position="40"/>
        <end position="72"/>
    </location>
</feature>
<dbReference type="InterPro" id="IPR002110">
    <property type="entry name" value="Ankyrin_rpt"/>
</dbReference>
<dbReference type="Pfam" id="PF12796">
    <property type="entry name" value="Ank_2"/>
    <property type="match status" value="1"/>
</dbReference>
<evidence type="ECO:0000256" key="2">
    <source>
        <dbReference type="ARBA" id="ARBA00023043"/>
    </source>
</evidence>
<dbReference type="Proteomes" id="UP001432000">
    <property type="component" value="Chromosome"/>
</dbReference>
<dbReference type="EMBL" id="CP147846">
    <property type="protein sequence ID" value="WXG71832.1"/>
    <property type="molecule type" value="Genomic_DNA"/>
</dbReference>
<keyword evidence="5" id="KW-1185">Reference proteome</keyword>
<keyword evidence="1" id="KW-0677">Repeat</keyword>
<evidence type="ECO:0000313" key="5">
    <source>
        <dbReference type="Proteomes" id="UP001432000"/>
    </source>
</evidence>
<keyword evidence="2 3" id="KW-0040">ANK repeat</keyword>